<sequence length="187" mass="21653">MLLYGGYTYTQNRMCKDGMRWQCSYPKCRAFCRMSSAGWLTPYQTNHEHPKPPDEEIRKRILRMELKARAQSSGATPGEIIRNALPAEEYQTTDQRACYTRCIQRFRKSLQRKNSKPKTDAWQGKNDDKNLQKLPTADEDNTWKPVVPLTDPVIHETKHWHGNPGVPLGEMVDGKDLVQNKMELFGI</sequence>
<organism evidence="2 3">
    <name type="scientific">Polyplax serrata</name>
    <name type="common">Common mouse louse</name>
    <dbReference type="NCBI Taxonomy" id="468196"/>
    <lineage>
        <taxon>Eukaryota</taxon>
        <taxon>Metazoa</taxon>
        <taxon>Ecdysozoa</taxon>
        <taxon>Arthropoda</taxon>
        <taxon>Hexapoda</taxon>
        <taxon>Insecta</taxon>
        <taxon>Pterygota</taxon>
        <taxon>Neoptera</taxon>
        <taxon>Paraneoptera</taxon>
        <taxon>Psocodea</taxon>
        <taxon>Troctomorpha</taxon>
        <taxon>Phthiraptera</taxon>
        <taxon>Anoplura</taxon>
        <taxon>Polyplacidae</taxon>
        <taxon>Polyplax</taxon>
    </lineage>
</organism>
<reference evidence="2 3" key="1">
    <citation type="submission" date="2023-10" db="EMBL/GenBank/DDBJ databases">
        <title>Genomes of two closely related lineages of the louse Polyplax serrata with different host specificities.</title>
        <authorList>
            <person name="Martinu J."/>
            <person name="Tarabai H."/>
            <person name="Stefka J."/>
            <person name="Hypsa V."/>
        </authorList>
    </citation>
    <scope>NUCLEOTIDE SEQUENCE [LARGE SCALE GENOMIC DNA]</scope>
    <source>
        <strain evidence="2">HR10_N</strain>
    </source>
</reference>
<dbReference type="EMBL" id="JAWJWE010000036">
    <property type="protein sequence ID" value="KAK6629305.1"/>
    <property type="molecule type" value="Genomic_DNA"/>
</dbReference>
<name>A0AAN8P2Y3_POLSC</name>
<evidence type="ECO:0000313" key="2">
    <source>
        <dbReference type="EMBL" id="KAK6629305.1"/>
    </source>
</evidence>
<dbReference type="Proteomes" id="UP001372834">
    <property type="component" value="Unassembled WGS sequence"/>
</dbReference>
<comment type="caution">
    <text evidence="2">The sequence shown here is derived from an EMBL/GenBank/DDBJ whole genome shotgun (WGS) entry which is preliminary data.</text>
</comment>
<dbReference type="Gene3D" id="2.20.25.240">
    <property type="match status" value="1"/>
</dbReference>
<dbReference type="AlphaFoldDB" id="A0AAN8P2Y3"/>
<gene>
    <name evidence="2" type="ORF">RUM43_003122</name>
</gene>
<protein>
    <recommendedName>
        <fullName evidence="4">FLYWCH-type domain-containing protein</fullName>
    </recommendedName>
</protein>
<proteinExistence type="predicted"/>
<evidence type="ECO:0008006" key="4">
    <source>
        <dbReference type="Google" id="ProtNLM"/>
    </source>
</evidence>
<accession>A0AAN8P2Y3</accession>
<feature type="region of interest" description="Disordered" evidence="1">
    <location>
        <begin position="110"/>
        <end position="145"/>
    </location>
</feature>
<evidence type="ECO:0000256" key="1">
    <source>
        <dbReference type="SAM" id="MobiDB-lite"/>
    </source>
</evidence>
<evidence type="ECO:0000313" key="3">
    <source>
        <dbReference type="Proteomes" id="UP001372834"/>
    </source>
</evidence>